<reference evidence="2 3" key="1">
    <citation type="submission" date="2024-01" db="EMBL/GenBank/DDBJ databases">
        <title>Genomic insights into the taxonomy and metabolism of the cyanobacterium Pannus brasiliensis CCIBt3594.</title>
        <authorList>
            <person name="Machado M."/>
            <person name="Botero N.B."/>
            <person name="Andreote A.P.D."/>
            <person name="Feitosa A.M.T."/>
            <person name="Popin R."/>
            <person name="Sivonen K."/>
            <person name="Fiore M.F."/>
        </authorList>
    </citation>
    <scope>NUCLEOTIDE SEQUENCE [LARGE SCALE GENOMIC DNA]</scope>
    <source>
        <strain evidence="2 3">CCIBt3594</strain>
    </source>
</reference>
<dbReference type="Pfam" id="PF12263">
    <property type="entry name" value="DUF3611"/>
    <property type="match status" value="1"/>
</dbReference>
<dbReference type="EMBL" id="JBAFSM010000014">
    <property type="protein sequence ID" value="MEG3437264.1"/>
    <property type="molecule type" value="Genomic_DNA"/>
</dbReference>
<dbReference type="RefSeq" id="WP_332864747.1">
    <property type="nucleotide sequence ID" value="NZ_JBAFSM010000014.1"/>
</dbReference>
<dbReference type="PANTHER" id="PTHR34548">
    <property type="entry name" value="PROTEIN TIC 21, CHLOROPLASTIC"/>
    <property type="match status" value="1"/>
</dbReference>
<keyword evidence="1" id="KW-1133">Transmembrane helix</keyword>
<name>A0AAW9QWY0_9CHRO</name>
<keyword evidence="3" id="KW-1185">Reference proteome</keyword>
<feature type="transmembrane region" description="Helical" evidence="1">
    <location>
        <begin position="105"/>
        <end position="129"/>
    </location>
</feature>
<sequence length="182" mass="19777">MIQAPSRQRFASTFRTLSKFSFWLQLALGTVSALAIFLAISSRNLSAGTENPAIGVGIFLCLTGICVLIFRLYWAFQYRRTAKLLQTADRALRPSKQEVLEKLRFGLLVSGIGLAIAFIASEISVIGVLGKSLAEPQGVAIYNRENVVRSLDLFVLSGGIHLIGAHLVGGVTSLGLLEWLEK</sequence>
<evidence type="ECO:0000313" key="3">
    <source>
        <dbReference type="Proteomes" id="UP001328733"/>
    </source>
</evidence>
<proteinExistence type="predicted"/>
<feature type="transmembrane region" description="Helical" evidence="1">
    <location>
        <begin position="20"/>
        <end position="41"/>
    </location>
</feature>
<evidence type="ECO:0000256" key="1">
    <source>
        <dbReference type="SAM" id="Phobius"/>
    </source>
</evidence>
<keyword evidence="1" id="KW-0812">Transmembrane</keyword>
<feature type="transmembrane region" description="Helical" evidence="1">
    <location>
        <begin position="53"/>
        <end position="74"/>
    </location>
</feature>
<organism evidence="2 3">
    <name type="scientific">Pannus brasiliensis CCIBt3594</name>
    <dbReference type="NCBI Taxonomy" id="1427578"/>
    <lineage>
        <taxon>Bacteria</taxon>
        <taxon>Bacillati</taxon>
        <taxon>Cyanobacteriota</taxon>
        <taxon>Cyanophyceae</taxon>
        <taxon>Oscillatoriophycideae</taxon>
        <taxon>Chroococcales</taxon>
        <taxon>Microcystaceae</taxon>
        <taxon>Pannus</taxon>
    </lineage>
</organism>
<evidence type="ECO:0000313" key="2">
    <source>
        <dbReference type="EMBL" id="MEG3437264.1"/>
    </source>
</evidence>
<accession>A0AAW9QWY0</accession>
<dbReference type="AlphaFoldDB" id="A0AAW9QWY0"/>
<keyword evidence="1" id="KW-0472">Membrane</keyword>
<feature type="transmembrane region" description="Helical" evidence="1">
    <location>
        <begin position="153"/>
        <end position="177"/>
    </location>
</feature>
<dbReference type="InterPro" id="IPR022051">
    <property type="entry name" value="DUF3611"/>
</dbReference>
<dbReference type="PANTHER" id="PTHR34548:SF2">
    <property type="entry name" value="PROTEIN TIC 21, CHLOROPLASTIC"/>
    <property type="match status" value="1"/>
</dbReference>
<protein>
    <submittedName>
        <fullName evidence="2">DUF3611 family protein</fullName>
    </submittedName>
</protein>
<gene>
    <name evidence="2" type="ORF">V0288_09050</name>
</gene>
<dbReference type="Proteomes" id="UP001328733">
    <property type="component" value="Unassembled WGS sequence"/>
</dbReference>
<comment type="caution">
    <text evidence="2">The sequence shown here is derived from an EMBL/GenBank/DDBJ whole genome shotgun (WGS) entry which is preliminary data.</text>
</comment>